<name>A0A0Q3ESC3_BRADI</name>
<proteinExistence type="predicted"/>
<dbReference type="Proteomes" id="UP000008810">
    <property type="component" value="Chromosome 4"/>
</dbReference>
<keyword evidence="4" id="KW-1185">Reference proteome</keyword>
<protein>
    <submittedName>
        <fullName evidence="2 3">Uncharacterized protein</fullName>
    </submittedName>
</protein>
<sequence>MGGGGIRTLIRPAAAGGHGPDSLRRTWLAARQRALHHAPPRNRLSRV</sequence>
<dbReference type="AlphaFoldDB" id="A0A0Q3ESC3"/>
<gene>
    <name evidence="2" type="ORF">BRADI_4g23944v3</name>
</gene>
<dbReference type="EMBL" id="CM000883">
    <property type="protein sequence ID" value="KQJ89172.1"/>
    <property type="molecule type" value="Genomic_DNA"/>
</dbReference>
<reference evidence="3" key="3">
    <citation type="submission" date="2018-08" db="UniProtKB">
        <authorList>
            <consortium name="EnsemblPlants"/>
        </authorList>
    </citation>
    <scope>IDENTIFICATION</scope>
    <source>
        <strain evidence="3">cv. Bd21</strain>
    </source>
</reference>
<evidence type="ECO:0000313" key="2">
    <source>
        <dbReference type="EMBL" id="KQJ89172.1"/>
    </source>
</evidence>
<evidence type="ECO:0000313" key="3">
    <source>
        <dbReference type="EnsemblPlants" id="KQJ89172"/>
    </source>
</evidence>
<feature type="region of interest" description="Disordered" evidence="1">
    <location>
        <begin position="1"/>
        <end position="21"/>
    </location>
</feature>
<dbReference type="EnsemblPlants" id="KQJ89172">
    <property type="protein sequence ID" value="KQJ89172"/>
    <property type="gene ID" value="BRADI_4g23944v3"/>
</dbReference>
<dbReference type="InParanoid" id="A0A0Q3ESC3"/>
<dbReference type="Gramene" id="KQJ89172">
    <property type="protein sequence ID" value="KQJ89172"/>
    <property type="gene ID" value="BRADI_4g23944v3"/>
</dbReference>
<reference evidence="2" key="2">
    <citation type="submission" date="2017-06" db="EMBL/GenBank/DDBJ databases">
        <title>WGS assembly of Brachypodium distachyon.</title>
        <authorList>
            <consortium name="The International Brachypodium Initiative"/>
            <person name="Lucas S."/>
            <person name="Harmon-Smith M."/>
            <person name="Lail K."/>
            <person name="Tice H."/>
            <person name="Grimwood J."/>
            <person name="Bruce D."/>
            <person name="Barry K."/>
            <person name="Shu S."/>
            <person name="Lindquist E."/>
            <person name="Wang M."/>
            <person name="Pitluck S."/>
            <person name="Vogel J.P."/>
            <person name="Garvin D.F."/>
            <person name="Mockler T.C."/>
            <person name="Schmutz J."/>
            <person name="Rokhsar D."/>
            <person name="Bevan M.W."/>
        </authorList>
    </citation>
    <scope>NUCLEOTIDE SEQUENCE</scope>
    <source>
        <strain evidence="2">Bd21</strain>
    </source>
</reference>
<accession>A0A0Q3ESC3</accession>
<evidence type="ECO:0000313" key="4">
    <source>
        <dbReference type="Proteomes" id="UP000008810"/>
    </source>
</evidence>
<organism evidence="2">
    <name type="scientific">Brachypodium distachyon</name>
    <name type="common">Purple false brome</name>
    <name type="synonym">Trachynia distachya</name>
    <dbReference type="NCBI Taxonomy" id="15368"/>
    <lineage>
        <taxon>Eukaryota</taxon>
        <taxon>Viridiplantae</taxon>
        <taxon>Streptophyta</taxon>
        <taxon>Embryophyta</taxon>
        <taxon>Tracheophyta</taxon>
        <taxon>Spermatophyta</taxon>
        <taxon>Magnoliopsida</taxon>
        <taxon>Liliopsida</taxon>
        <taxon>Poales</taxon>
        <taxon>Poaceae</taxon>
        <taxon>BOP clade</taxon>
        <taxon>Pooideae</taxon>
        <taxon>Stipodae</taxon>
        <taxon>Brachypodieae</taxon>
        <taxon>Brachypodium</taxon>
    </lineage>
</organism>
<evidence type="ECO:0000256" key="1">
    <source>
        <dbReference type="SAM" id="MobiDB-lite"/>
    </source>
</evidence>
<reference evidence="2 3" key="1">
    <citation type="journal article" date="2010" name="Nature">
        <title>Genome sequencing and analysis of the model grass Brachypodium distachyon.</title>
        <authorList>
            <consortium name="International Brachypodium Initiative"/>
        </authorList>
    </citation>
    <scope>NUCLEOTIDE SEQUENCE [LARGE SCALE GENOMIC DNA]</scope>
    <source>
        <strain evidence="2 3">Bd21</strain>
    </source>
</reference>